<name>A0AAF0V4E1_SOLVR</name>
<dbReference type="Proteomes" id="UP001234989">
    <property type="component" value="Chromosome 12"/>
</dbReference>
<keyword evidence="3" id="KW-1185">Reference proteome</keyword>
<dbReference type="GO" id="GO:0003682">
    <property type="term" value="F:chromatin binding"/>
    <property type="evidence" value="ECO:0007669"/>
    <property type="project" value="TreeGrafter"/>
</dbReference>
<organism evidence="2 3">
    <name type="scientific">Solanum verrucosum</name>
    <dbReference type="NCBI Taxonomy" id="315347"/>
    <lineage>
        <taxon>Eukaryota</taxon>
        <taxon>Viridiplantae</taxon>
        <taxon>Streptophyta</taxon>
        <taxon>Embryophyta</taxon>
        <taxon>Tracheophyta</taxon>
        <taxon>Spermatophyta</taxon>
        <taxon>Magnoliopsida</taxon>
        <taxon>eudicotyledons</taxon>
        <taxon>Gunneridae</taxon>
        <taxon>Pentapetalae</taxon>
        <taxon>asterids</taxon>
        <taxon>lamiids</taxon>
        <taxon>Solanales</taxon>
        <taxon>Solanaceae</taxon>
        <taxon>Solanoideae</taxon>
        <taxon>Solaneae</taxon>
        <taxon>Solanum</taxon>
    </lineage>
</organism>
<proteinExistence type="predicted"/>
<feature type="domain" description="Condensin II complex subunit H2 N-terminal" evidence="1">
    <location>
        <begin position="19"/>
        <end position="104"/>
    </location>
</feature>
<dbReference type="GO" id="GO:0005634">
    <property type="term" value="C:nucleus"/>
    <property type="evidence" value="ECO:0007669"/>
    <property type="project" value="TreeGrafter"/>
</dbReference>
<dbReference type="InterPro" id="IPR009378">
    <property type="entry name" value="H2_N"/>
</dbReference>
<accession>A0AAF0V4E1</accession>
<dbReference type="PANTHER" id="PTHR14324">
    <property type="entry name" value="CONDENSIN-2 COMPLEX SUBUNIT H2"/>
    <property type="match status" value="1"/>
</dbReference>
<dbReference type="EMBL" id="CP133623">
    <property type="protein sequence ID" value="WMV56616.1"/>
    <property type="molecule type" value="Genomic_DNA"/>
</dbReference>
<dbReference type="PANTHER" id="PTHR14324:SF3">
    <property type="entry name" value="CONDENSIN-2 COMPLEX SUBUNIT H2"/>
    <property type="match status" value="1"/>
</dbReference>
<gene>
    <name evidence="2" type="ORF">MTR67_050001</name>
</gene>
<dbReference type="GO" id="GO:0010032">
    <property type="term" value="P:meiotic chromosome condensation"/>
    <property type="evidence" value="ECO:0007669"/>
    <property type="project" value="TreeGrafter"/>
</dbReference>
<dbReference type="GO" id="GO:0051306">
    <property type="term" value="P:mitotic sister chromatid separation"/>
    <property type="evidence" value="ECO:0007669"/>
    <property type="project" value="TreeGrafter"/>
</dbReference>
<protein>
    <recommendedName>
        <fullName evidence="1">Condensin II complex subunit H2 N-terminal domain-containing protein</fullName>
    </recommendedName>
</protein>
<evidence type="ECO:0000313" key="2">
    <source>
        <dbReference type="EMBL" id="WMV56616.1"/>
    </source>
</evidence>
<dbReference type="GO" id="GO:0000796">
    <property type="term" value="C:condensin complex"/>
    <property type="evidence" value="ECO:0007669"/>
    <property type="project" value="TreeGrafter"/>
</dbReference>
<evidence type="ECO:0000313" key="3">
    <source>
        <dbReference type="Proteomes" id="UP001234989"/>
    </source>
</evidence>
<dbReference type="AlphaFoldDB" id="A0AAF0V4E1"/>
<reference evidence="2" key="1">
    <citation type="submission" date="2023-08" db="EMBL/GenBank/DDBJ databases">
        <title>A de novo genome assembly of Solanum verrucosum Schlechtendal, a Mexican diploid species geographically isolated from the other diploid A-genome species in potato relatives.</title>
        <authorList>
            <person name="Hosaka K."/>
        </authorList>
    </citation>
    <scope>NUCLEOTIDE SEQUENCE</scope>
    <source>
        <tissue evidence="2">Young leaves</tissue>
    </source>
</reference>
<evidence type="ECO:0000259" key="1">
    <source>
        <dbReference type="Pfam" id="PF06278"/>
    </source>
</evidence>
<dbReference type="Pfam" id="PF06278">
    <property type="entry name" value="CNDH2_N"/>
    <property type="match status" value="1"/>
</dbReference>
<dbReference type="InterPro" id="IPR031739">
    <property type="entry name" value="Ncaph2"/>
</dbReference>
<sequence>MNNSREEANCSGADEENAKFHTVQPLRDLESNWGVDLAKNLEEYLLKICSGEITSENYDDGHHLSVNFAEAALLLQGSVQVYSRKVEYLYSLVVHALEFITKKRFFFSFYCLFLFIP</sequence>